<gene>
    <name evidence="1" type="ORF">HMPREF0653_00509</name>
</gene>
<evidence type="ECO:0000313" key="2">
    <source>
        <dbReference type="Proteomes" id="UP000016660"/>
    </source>
</evidence>
<evidence type="ECO:0008006" key="3">
    <source>
        <dbReference type="Google" id="ProtNLM"/>
    </source>
</evidence>
<dbReference type="Proteomes" id="UP000016660">
    <property type="component" value="Unassembled WGS sequence"/>
</dbReference>
<sequence length="95" mass="11297">MAEEENKPKRYRRTNVDIQADIIKAAESLIKKKGFASMLVTELIKKARIEPLVFYNRYDNLSKFYDEFVKRYDYWFKNVLTGVQFPTDSELGYIS</sequence>
<dbReference type="InterPro" id="IPR009057">
    <property type="entry name" value="Homeodomain-like_sf"/>
</dbReference>
<evidence type="ECO:0000313" key="1">
    <source>
        <dbReference type="EMBL" id="ERJ80101.1"/>
    </source>
</evidence>
<reference evidence="1 2" key="1">
    <citation type="submission" date="2013-06" db="EMBL/GenBank/DDBJ databases">
        <authorList>
            <person name="Weinstock G."/>
            <person name="Sodergren E."/>
            <person name="Lobos E.A."/>
            <person name="Fulton L."/>
            <person name="Fulton R."/>
            <person name="Courtney L."/>
            <person name="Fronick C."/>
            <person name="O'Laughlin M."/>
            <person name="Godfrey J."/>
            <person name="Wilson R.M."/>
            <person name="Miner T."/>
            <person name="Farmer C."/>
            <person name="Delehaunty K."/>
            <person name="Cordes M."/>
            <person name="Minx P."/>
            <person name="Tomlinson C."/>
            <person name="Chen J."/>
            <person name="Wollam A."/>
            <person name="Pepin K.H."/>
            <person name="Bhonagiri V."/>
            <person name="Zhang X."/>
            <person name="Warren W."/>
            <person name="Mitreva M."/>
            <person name="Mardis E.R."/>
            <person name="Wilson R.K."/>
        </authorList>
    </citation>
    <scope>NUCLEOTIDE SEQUENCE [LARGE SCALE GENOMIC DNA]</scope>
    <source>
        <strain evidence="1 2">ATCC 29426</strain>
    </source>
</reference>
<dbReference type="EMBL" id="AWUY01000036">
    <property type="protein sequence ID" value="ERJ80101.1"/>
    <property type="molecule type" value="Genomic_DNA"/>
</dbReference>
<dbReference type="SUPFAM" id="SSF46689">
    <property type="entry name" value="Homeodomain-like"/>
    <property type="match status" value="1"/>
</dbReference>
<accession>A0ABN0NUG1</accession>
<name>A0ABN0NUG1_9BACT</name>
<protein>
    <recommendedName>
        <fullName evidence="3">TetR/AcrR family transcriptional regulator</fullName>
    </recommendedName>
</protein>
<comment type="caution">
    <text evidence="1">The sequence shown here is derived from an EMBL/GenBank/DDBJ whole genome shotgun (WGS) entry which is preliminary data.</text>
</comment>
<proteinExistence type="predicted"/>
<organism evidence="1 2">
    <name type="scientific">Prevotella disiens JCM 6334 = ATCC 29426</name>
    <dbReference type="NCBI Taxonomy" id="1235811"/>
    <lineage>
        <taxon>Bacteria</taxon>
        <taxon>Pseudomonadati</taxon>
        <taxon>Bacteroidota</taxon>
        <taxon>Bacteroidia</taxon>
        <taxon>Bacteroidales</taxon>
        <taxon>Prevotellaceae</taxon>
        <taxon>Prevotella</taxon>
    </lineage>
</organism>
<keyword evidence="2" id="KW-1185">Reference proteome</keyword>
<dbReference type="Gene3D" id="1.10.357.10">
    <property type="entry name" value="Tetracycline Repressor, domain 2"/>
    <property type="match status" value="1"/>
</dbReference>
<feature type="non-terminal residue" evidence="1">
    <location>
        <position position="95"/>
    </location>
</feature>